<dbReference type="RefSeq" id="WP_347167306.1">
    <property type="nucleotide sequence ID" value="NZ_JBDNCH010000002.1"/>
</dbReference>
<protein>
    <submittedName>
        <fullName evidence="2">Vanadium-dependent haloperoxidase</fullName>
        <ecNumber evidence="2">1.11.1.-</ecNumber>
    </submittedName>
</protein>
<dbReference type="GO" id="GO:0004601">
    <property type="term" value="F:peroxidase activity"/>
    <property type="evidence" value="ECO:0007669"/>
    <property type="project" value="UniProtKB-KW"/>
</dbReference>
<dbReference type="SUPFAM" id="SSF48317">
    <property type="entry name" value="Acid phosphatase/Vanadium-dependent haloperoxidase"/>
    <property type="match status" value="1"/>
</dbReference>
<dbReference type="CDD" id="cd03398">
    <property type="entry name" value="PAP2_haloperoxidase"/>
    <property type="match status" value="1"/>
</dbReference>
<dbReference type="EMBL" id="JBDNCH010000002">
    <property type="protein sequence ID" value="MEN9062321.1"/>
    <property type="molecule type" value="Genomic_DNA"/>
</dbReference>
<gene>
    <name evidence="2" type="ORF">ABFB10_16315</name>
</gene>
<proteinExistence type="predicted"/>
<dbReference type="Proteomes" id="UP001428774">
    <property type="component" value="Unassembled WGS sequence"/>
</dbReference>
<accession>A0AAW9SBW2</accession>
<keyword evidence="3" id="KW-1185">Reference proteome</keyword>
<dbReference type="EC" id="1.11.1.-" evidence="2"/>
<dbReference type="PANTHER" id="PTHR34599:SF1">
    <property type="entry name" value="PHOSPHATIDIC ACID PHOSPHATASE TYPE 2_HALOPEROXIDASE DOMAIN-CONTAINING PROTEIN"/>
    <property type="match status" value="1"/>
</dbReference>
<evidence type="ECO:0000313" key="2">
    <source>
        <dbReference type="EMBL" id="MEN9062321.1"/>
    </source>
</evidence>
<dbReference type="InterPro" id="IPR036938">
    <property type="entry name" value="PAP2/HPO_sf"/>
</dbReference>
<feature type="domain" description="Phosphatidic acid phosphatase type 2/haloperoxidase" evidence="1">
    <location>
        <begin position="35"/>
        <end position="161"/>
    </location>
</feature>
<name>A0AAW9SBW2_9RHOB</name>
<organism evidence="2 3">
    <name type="scientific">Ponticoccus litoralis</name>
    <dbReference type="NCBI Taxonomy" id="422297"/>
    <lineage>
        <taxon>Bacteria</taxon>
        <taxon>Pseudomonadati</taxon>
        <taxon>Pseudomonadota</taxon>
        <taxon>Alphaproteobacteria</taxon>
        <taxon>Rhodobacterales</taxon>
        <taxon>Roseobacteraceae</taxon>
        <taxon>Ponticoccus</taxon>
    </lineage>
</organism>
<keyword evidence="2" id="KW-0560">Oxidoreductase</keyword>
<evidence type="ECO:0000259" key="1">
    <source>
        <dbReference type="Pfam" id="PF01569"/>
    </source>
</evidence>
<comment type="caution">
    <text evidence="2">The sequence shown here is derived from an EMBL/GenBank/DDBJ whole genome shotgun (WGS) entry which is preliminary data.</text>
</comment>
<dbReference type="Pfam" id="PF01569">
    <property type="entry name" value="PAP2"/>
    <property type="match status" value="1"/>
</dbReference>
<keyword evidence="2" id="KW-0575">Peroxidase</keyword>
<dbReference type="Gene3D" id="1.10.606.20">
    <property type="match status" value="1"/>
</dbReference>
<dbReference type="PANTHER" id="PTHR34599">
    <property type="entry name" value="PEROXIDASE-RELATED"/>
    <property type="match status" value="1"/>
</dbReference>
<sequence>MDLLQRQGLDLVDQARFMALISLSQADAAIVTWDCKFDLDVLRPETAIRTTVLPQDRFARFHDPDWQTLIPTPPFPAYTSGHSTFSGASARMLAHLLDRDMVSFTGYAPDLVNWPMQLKGVRRSFTSLSQAAEEAGASREYGGIHWEADNTEGLRIGRLIADTVFDTALPHLG</sequence>
<dbReference type="InterPro" id="IPR000326">
    <property type="entry name" value="PAP2/HPO"/>
</dbReference>
<dbReference type="InterPro" id="IPR052559">
    <property type="entry name" value="V-haloperoxidase"/>
</dbReference>
<reference evidence="2 3" key="1">
    <citation type="submission" date="2024-05" db="EMBL/GenBank/DDBJ databases">
        <title>Genome sequence of Ponticoccus litoralis KCCM 90028.</title>
        <authorList>
            <person name="Kim J.M."/>
            <person name="Lee J.K."/>
            <person name="Choi B.J."/>
            <person name="Bayburt H."/>
            <person name="Baek J.H."/>
            <person name="Jeon C.O."/>
        </authorList>
    </citation>
    <scope>NUCLEOTIDE SEQUENCE [LARGE SCALE GENOMIC DNA]</scope>
    <source>
        <strain evidence="2 3">KCCM 90028</strain>
    </source>
</reference>
<evidence type="ECO:0000313" key="3">
    <source>
        <dbReference type="Proteomes" id="UP001428774"/>
    </source>
</evidence>
<dbReference type="AlphaFoldDB" id="A0AAW9SBW2"/>